<evidence type="ECO:0000313" key="2">
    <source>
        <dbReference type="EMBL" id="KAK0719201.1"/>
    </source>
</evidence>
<proteinExistence type="predicted"/>
<evidence type="ECO:0000256" key="1">
    <source>
        <dbReference type="SAM" id="Phobius"/>
    </source>
</evidence>
<keyword evidence="3" id="KW-1185">Reference proteome</keyword>
<organism evidence="2 3">
    <name type="scientific">Lasiosphaeris hirsuta</name>
    <dbReference type="NCBI Taxonomy" id="260670"/>
    <lineage>
        <taxon>Eukaryota</taxon>
        <taxon>Fungi</taxon>
        <taxon>Dikarya</taxon>
        <taxon>Ascomycota</taxon>
        <taxon>Pezizomycotina</taxon>
        <taxon>Sordariomycetes</taxon>
        <taxon>Sordariomycetidae</taxon>
        <taxon>Sordariales</taxon>
        <taxon>Lasiosphaeriaceae</taxon>
        <taxon>Lasiosphaeris</taxon>
    </lineage>
</organism>
<accession>A0AA40ANQ6</accession>
<name>A0AA40ANQ6_9PEZI</name>
<evidence type="ECO:0000313" key="3">
    <source>
        <dbReference type="Proteomes" id="UP001172102"/>
    </source>
</evidence>
<gene>
    <name evidence="2" type="ORF">B0H67DRAFT_572649</name>
</gene>
<comment type="caution">
    <text evidence="2">The sequence shown here is derived from an EMBL/GenBank/DDBJ whole genome shotgun (WGS) entry which is preliminary data.</text>
</comment>
<dbReference type="AlphaFoldDB" id="A0AA40ANQ6"/>
<keyword evidence="1" id="KW-1133">Transmembrane helix</keyword>
<dbReference type="Proteomes" id="UP001172102">
    <property type="component" value="Unassembled WGS sequence"/>
</dbReference>
<keyword evidence="1" id="KW-0472">Membrane</keyword>
<protein>
    <submittedName>
        <fullName evidence="2">Uncharacterized protein</fullName>
    </submittedName>
</protein>
<feature type="transmembrane region" description="Helical" evidence="1">
    <location>
        <begin position="54"/>
        <end position="80"/>
    </location>
</feature>
<feature type="transmembrane region" description="Helical" evidence="1">
    <location>
        <begin position="12"/>
        <end position="34"/>
    </location>
</feature>
<dbReference type="EMBL" id="JAUKUA010000003">
    <property type="protein sequence ID" value="KAK0719201.1"/>
    <property type="molecule type" value="Genomic_DNA"/>
</dbReference>
<reference evidence="2" key="1">
    <citation type="submission" date="2023-06" db="EMBL/GenBank/DDBJ databases">
        <title>Genome-scale phylogeny and comparative genomics of the fungal order Sordariales.</title>
        <authorList>
            <consortium name="Lawrence Berkeley National Laboratory"/>
            <person name="Hensen N."/>
            <person name="Bonometti L."/>
            <person name="Westerberg I."/>
            <person name="Brannstrom I.O."/>
            <person name="Guillou S."/>
            <person name="Cros-Aarteil S."/>
            <person name="Calhoun S."/>
            <person name="Haridas S."/>
            <person name="Kuo A."/>
            <person name="Mondo S."/>
            <person name="Pangilinan J."/>
            <person name="Riley R."/>
            <person name="Labutti K."/>
            <person name="Andreopoulos B."/>
            <person name="Lipzen A."/>
            <person name="Chen C."/>
            <person name="Yanf M."/>
            <person name="Daum C."/>
            <person name="Ng V."/>
            <person name="Clum A."/>
            <person name="Steindorff A."/>
            <person name="Ohm R."/>
            <person name="Martin F."/>
            <person name="Silar P."/>
            <person name="Natvig D."/>
            <person name="Lalanne C."/>
            <person name="Gautier V."/>
            <person name="Ament-Velasquez S.L."/>
            <person name="Kruys A."/>
            <person name="Hutchinson M.I."/>
            <person name="Powell A.J."/>
            <person name="Barry K."/>
            <person name="Miller A.N."/>
            <person name="Grigoriev I.V."/>
            <person name="Debuchy R."/>
            <person name="Gladieux P."/>
            <person name="Thoren M.H."/>
            <person name="Johannesson H."/>
        </authorList>
    </citation>
    <scope>NUCLEOTIDE SEQUENCE</scope>
    <source>
        <strain evidence="2">SMH4607-1</strain>
    </source>
</reference>
<sequence length="100" mass="11287">MTYFHDRDQWRVIAPLVVLLGLVSVAMIAMQVELGLDALGWQHIWPGFLGIFRWTPAVVVTLIAVSLALIVVFVEVLLVLDWRYAQTGFPVESLHGKIMK</sequence>
<keyword evidence="1" id="KW-0812">Transmembrane</keyword>